<sequence length="106" mass="11163">MKPLHALTALVLTASSMTAIAATASEVASVASTNSSPNPGQHIQCAAPAEPAQLDELRSLTDGRLAFKVSTFSQAYAGIADPIDPKRSMEKQVLALQGQRHFCLQD</sequence>
<keyword evidence="1" id="KW-0732">Signal</keyword>
<comment type="caution">
    <text evidence="2">The sequence shown here is derived from an EMBL/GenBank/DDBJ whole genome shotgun (WGS) entry which is preliminary data.</text>
</comment>
<protein>
    <submittedName>
        <fullName evidence="2">Uncharacterized protein</fullName>
    </submittedName>
</protein>
<feature type="chain" id="PRO_5022669491" evidence="1">
    <location>
        <begin position="22"/>
        <end position="106"/>
    </location>
</feature>
<gene>
    <name evidence="2" type="ORF">CTTA_4826</name>
</gene>
<feature type="signal peptide" evidence="1">
    <location>
        <begin position="1"/>
        <end position="21"/>
    </location>
</feature>
<dbReference type="AlphaFoldDB" id="A0A5A7MLW3"/>
<evidence type="ECO:0000313" key="3">
    <source>
        <dbReference type="Proteomes" id="UP000323105"/>
    </source>
</evidence>
<name>A0A5A7MLW3_COMTE</name>
<dbReference type="Proteomes" id="UP000323105">
    <property type="component" value="Unassembled WGS sequence"/>
</dbReference>
<accession>A0A5A7MLW3</accession>
<proteinExistence type="predicted"/>
<organism evidence="2 3">
    <name type="scientific">Comamonas testosteroni</name>
    <name type="common">Pseudomonas testosteroni</name>
    <dbReference type="NCBI Taxonomy" id="285"/>
    <lineage>
        <taxon>Bacteria</taxon>
        <taxon>Pseudomonadati</taxon>
        <taxon>Pseudomonadota</taxon>
        <taxon>Betaproteobacteria</taxon>
        <taxon>Burkholderiales</taxon>
        <taxon>Comamonadaceae</taxon>
        <taxon>Comamonas</taxon>
    </lineage>
</organism>
<evidence type="ECO:0000313" key="2">
    <source>
        <dbReference type="EMBL" id="GEQ77821.1"/>
    </source>
</evidence>
<evidence type="ECO:0000256" key="1">
    <source>
        <dbReference type="SAM" id="SignalP"/>
    </source>
</evidence>
<dbReference type="EMBL" id="BKBW01000019">
    <property type="protein sequence ID" value="GEQ77821.1"/>
    <property type="molecule type" value="Genomic_DNA"/>
</dbReference>
<reference evidence="2 3" key="1">
    <citation type="journal article" date="2019" name="Microbiol. Resour. Announc.">
        <title>Draft Genome Sequence of Comamonas testosteroni TA441, a Bacterium That Has a Cryptic Phenol Degradation Gene Cluster.</title>
        <authorList>
            <person name="Arai H."/>
            <person name="Ishii M."/>
        </authorList>
    </citation>
    <scope>NUCLEOTIDE SEQUENCE [LARGE SCALE GENOMIC DNA]</scope>
    <source>
        <strain evidence="2 3">TA441</strain>
    </source>
</reference>